<dbReference type="Gene3D" id="3.30.70.3490">
    <property type="match status" value="1"/>
</dbReference>
<sequence length="379" mass="42603">MAKEENFEDVGEEIPEEFKKVDGATTTVEEIDEQVDKGGATAGNSAITSMLKSMKVGTDMSNMVMPGSFILPRSTLGYFAENCSGYFDQLIQCNAIDDPMERMLQVYRYLMSTRYIPKDVSKKPLNPVLGETSELKTNFPNINATAHSLCEQISHHPPISSSIVYGSGVSVAYYSPIKGAFMGTYIKLNLDGHLVIKVDKFNEEYHCTLPSMAIRMFRGFGEFIGNSTLTCTSNNFSIQTKFLPKPLLIGNYNVIEGKVFKGKDKVFKLKGQWDGEVKISPYKKDDYKHFFEKSKLTPGVAEPIPEIQLLPTDSTKIWGGLFAAAKSSASSRDITREKTLVEEDQRKKAQERKTKGEEWKPNHFTQDKEGRWILNSFKN</sequence>
<dbReference type="GO" id="GO:0032934">
    <property type="term" value="F:sterol binding"/>
    <property type="evidence" value="ECO:0007669"/>
    <property type="project" value="TreeGrafter"/>
</dbReference>
<accession>D3BAZ5</accession>
<organism evidence="2 3">
    <name type="scientific">Heterostelium pallidum (strain ATCC 26659 / Pp 5 / PN500)</name>
    <name type="common">Cellular slime mold</name>
    <name type="synonym">Polysphondylium pallidum</name>
    <dbReference type="NCBI Taxonomy" id="670386"/>
    <lineage>
        <taxon>Eukaryota</taxon>
        <taxon>Amoebozoa</taxon>
        <taxon>Evosea</taxon>
        <taxon>Eumycetozoa</taxon>
        <taxon>Dictyostelia</taxon>
        <taxon>Acytosteliales</taxon>
        <taxon>Acytosteliaceae</taxon>
        <taxon>Heterostelium</taxon>
    </lineage>
</organism>
<dbReference type="InterPro" id="IPR000648">
    <property type="entry name" value="Oxysterol-bd"/>
</dbReference>
<dbReference type="PANTHER" id="PTHR10972">
    <property type="entry name" value="OXYSTEROL-BINDING PROTEIN-RELATED"/>
    <property type="match status" value="1"/>
</dbReference>
<evidence type="ECO:0008006" key="4">
    <source>
        <dbReference type="Google" id="ProtNLM"/>
    </source>
</evidence>
<gene>
    <name evidence="2" type="ORF">PPL_05726</name>
</gene>
<comment type="caution">
    <text evidence="2">The sequence shown here is derived from an EMBL/GenBank/DDBJ whole genome shotgun (WGS) entry which is preliminary data.</text>
</comment>
<feature type="compositionally biased region" description="Acidic residues" evidence="1">
    <location>
        <begin position="1"/>
        <end position="15"/>
    </location>
</feature>
<reference evidence="2 3" key="1">
    <citation type="journal article" date="2011" name="Genome Res.">
        <title>Phylogeny-wide analysis of social amoeba genomes highlights ancient origins for complex intercellular communication.</title>
        <authorList>
            <person name="Heidel A.J."/>
            <person name="Lawal H.M."/>
            <person name="Felder M."/>
            <person name="Schilde C."/>
            <person name="Helps N.R."/>
            <person name="Tunggal B."/>
            <person name="Rivero F."/>
            <person name="John U."/>
            <person name="Schleicher M."/>
            <person name="Eichinger L."/>
            <person name="Platzer M."/>
            <person name="Noegel A.A."/>
            <person name="Schaap P."/>
            <person name="Gloeckner G."/>
        </authorList>
    </citation>
    <scope>NUCLEOTIDE SEQUENCE [LARGE SCALE GENOMIC DNA]</scope>
    <source>
        <strain evidence="3">ATCC 26659 / Pp 5 / PN500</strain>
    </source>
</reference>
<dbReference type="Gene3D" id="2.40.160.120">
    <property type="match status" value="1"/>
</dbReference>
<name>D3BAZ5_HETP5</name>
<dbReference type="GO" id="GO:0005829">
    <property type="term" value="C:cytosol"/>
    <property type="evidence" value="ECO:0007669"/>
    <property type="project" value="TreeGrafter"/>
</dbReference>
<proteinExistence type="predicted"/>
<dbReference type="RefSeq" id="XP_020433849.1">
    <property type="nucleotide sequence ID" value="XM_020576600.1"/>
</dbReference>
<keyword evidence="3" id="KW-1185">Reference proteome</keyword>
<dbReference type="Proteomes" id="UP000001396">
    <property type="component" value="Unassembled WGS sequence"/>
</dbReference>
<dbReference type="InterPro" id="IPR037239">
    <property type="entry name" value="OSBP_sf"/>
</dbReference>
<dbReference type="PANTHER" id="PTHR10972:SF78">
    <property type="entry name" value="OXYSTEROL-BINDING PROTEIN 1-RELATED"/>
    <property type="match status" value="1"/>
</dbReference>
<dbReference type="STRING" id="670386.D3BAZ5"/>
<dbReference type="GeneID" id="31361210"/>
<protein>
    <recommendedName>
        <fullName evidence="4">Oxysterol-binding protein</fullName>
    </recommendedName>
</protein>
<feature type="region of interest" description="Disordered" evidence="1">
    <location>
        <begin position="330"/>
        <end position="365"/>
    </location>
</feature>
<evidence type="ECO:0000256" key="1">
    <source>
        <dbReference type="SAM" id="MobiDB-lite"/>
    </source>
</evidence>
<dbReference type="AlphaFoldDB" id="D3BAZ5"/>
<dbReference type="Pfam" id="PF01237">
    <property type="entry name" value="Oxysterol_BP"/>
    <property type="match status" value="1"/>
</dbReference>
<dbReference type="InParanoid" id="D3BAZ5"/>
<feature type="region of interest" description="Disordered" evidence="1">
    <location>
        <begin position="1"/>
        <end position="27"/>
    </location>
</feature>
<evidence type="ECO:0000313" key="2">
    <source>
        <dbReference type="EMBL" id="EFA81732.1"/>
    </source>
</evidence>
<evidence type="ECO:0000313" key="3">
    <source>
        <dbReference type="Proteomes" id="UP000001396"/>
    </source>
</evidence>
<dbReference type="SUPFAM" id="SSF144000">
    <property type="entry name" value="Oxysterol-binding protein-like"/>
    <property type="match status" value="1"/>
</dbReference>
<dbReference type="EMBL" id="ADBJ01000025">
    <property type="protein sequence ID" value="EFA81732.1"/>
    <property type="molecule type" value="Genomic_DNA"/>
</dbReference>
<dbReference type="GO" id="GO:0016020">
    <property type="term" value="C:membrane"/>
    <property type="evidence" value="ECO:0007669"/>
    <property type="project" value="TreeGrafter"/>
</dbReference>
<feature type="compositionally biased region" description="Basic and acidic residues" evidence="1">
    <location>
        <begin position="333"/>
        <end position="365"/>
    </location>
</feature>